<reference evidence="2" key="1">
    <citation type="submission" date="2020-08" db="EMBL/GenBank/DDBJ databases">
        <title>Multicomponent nature underlies the extraordinary mechanical properties of spider dragline silk.</title>
        <authorList>
            <person name="Kono N."/>
            <person name="Nakamura H."/>
            <person name="Mori M."/>
            <person name="Yoshida Y."/>
            <person name="Ohtoshi R."/>
            <person name="Malay A.D."/>
            <person name="Moran D.A.P."/>
            <person name="Tomita M."/>
            <person name="Numata K."/>
            <person name="Arakawa K."/>
        </authorList>
    </citation>
    <scope>NUCLEOTIDE SEQUENCE</scope>
</reference>
<feature type="transmembrane region" description="Helical" evidence="1">
    <location>
        <begin position="137"/>
        <end position="153"/>
    </location>
</feature>
<name>A0A8X6STN2_TRICX</name>
<keyword evidence="1" id="KW-0812">Transmembrane</keyword>
<keyword evidence="1" id="KW-0472">Membrane</keyword>
<gene>
    <name evidence="2" type="primary">107882487</name>
    <name evidence="2" type="ORF">TNCV_4649721</name>
</gene>
<dbReference type="Proteomes" id="UP000887159">
    <property type="component" value="Unassembled WGS sequence"/>
</dbReference>
<sequence>MLRITGEQFDELLEMVRGKLSKQDTTMRMAIPVTTKLEITLRYLATGDSFKSLEYLFRVPETTISRFLPHVLTEICCVLRPFINVPTTVEEWKKIERFSSNVGISLDAVERLMVNMFLLKDLLVQVQYTTTIRKPTASYYLLWWMLIIASLTLM</sequence>
<evidence type="ECO:0000256" key="1">
    <source>
        <dbReference type="SAM" id="Phobius"/>
    </source>
</evidence>
<keyword evidence="1" id="KW-1133">Transmembrane helix</keyword>
<dbReference type="AlphaFoldDB" id="A0A8X6STN2"/>
<comment type="caution">
    <text evidence="2">The sequence shown here is derived from an EMBL/GenBank/DDBJ whole genome shotgun (WGS) entry which is preliminary data.</text>
</comment>
<proteinExistence type="predicted"/>
<evidence type="ECO:0000313" key="3">
    <source>
        <dbReference type="Proteomes" id="UP000887159"/>
    </source>
</evidence>
<dbReference type="EMBL" id="BMAU01021353">
    <property type="protein sequence ID" value="GFY19802.1"/>
    <property type="molecule type" value="Genomic_DNA"/>
</dbReference>
<accession>A0A8X6STN2</accession>
<organism evidence="2 3">
    <name type="scientific">Trichonephila clavipes</name>
    <name type="common">Golden silk orbweaver</name>
    <name type="synonym">Nephila clavipes</name>
    <dbReference type="NCBI Taxonomy" id="2585209"/>
    <lineage>
        <taxon>Eukaryota</taxon>
        <taxon>Metazoa</taxon>
        <taxon>Ecdysozoa</taxon>
        <taxon>Arthropoda</taxon>
        <taxon>Chelicerata</taxon>
        <taxon>Arachnida</taxon>
        <taxon>Araneae</taxon>
        <taxon>Araneomorphae</taxon>
        <taxon>Entelegynae</taxon>
        <taxon>Araneoidea</taxon>
        <taxon>Nephilidae</taxon>
        <taxon>Trichonephila</taxon>
    </lineage>
</organism>
<protein>
    <submittedName>
        <fullName evidence="2">DDE Tnp4 domain-containing protein</fullName>
    </submittedName>
</protein>
<keyword evidence="3" id="KW-1185">Reference proteome</keyword>
<evidence type="ECO:0000313" key="2">
    <source>
        <dbReference type="EMBL" id="GFY19802.1"/>
    </source>
</evidence>